<accession>A0A4Z2H2G9</accession>
<comment type="caution">
    <text evidence="2">The sequence shown here is derived from an EMBL/GenBank/DDBJ whole genome shotgun (WGS) entry which is preliminary data.</text>
</comment>
<keyword evidence="3" id="KW-1185">Reference proteome</keyword>
<evidence type="ECO:0000313" key="2">
    <source>
        <dbReference type="EMBL" id="TNN59969.1"/>
    </source>
</evidence>
<gene>
    <name evidence="2" type="ORF">EYF80_029811</name>
</gene>
<evidence type="ECO:0000256" key="1">
    <source>
        <dbReference type="SAM" id="MobiDB-lite"/>
    </source>
</evidence>
<reference evidence="2 3" key="1">
    <citation type="submission" date="2019-03" db="EMBL/GenBank/DDBJ databases">
        <title>First draft genome of Liparis tanakae, snailfish: a comprehensive survey of snailfish specific genes.</title>
        <authorList>
            <person name="Kim W."/>
            <person name="Song I."/>
            <person name="Jeong J.-H."/>
            <person name="Kim D."/>
            <person name="Kim S."/>
            <person name="Ryu S."/>
            <person name="Song J.Y."/>
            <person name="Lee S.K."/>
        </authorList>
    </citation>
    <scope>NUCLEOTIDE SEQUENCE [LARGE SCALE GENOMIC DNA]</scope>
    <source>
        <tissue evidence="2">Muscle</tissue>
    </source>
</reference>
<sequence length="117" mass="13267">MSLSVQMCLQWKAVKLREGGGLHHTEEYKRQGQPEVLLLSDQPERGRRELENTSLRTPTEEEQAARLLEDFSLAIQQDFRHCFDKFPPRSASKPIVSLSPDSGGREDGLSAMDQQLT</sequence>
<dbReference type="Proteomes" id="UP000314294">
    <property type="component" value="Unassembled WGS sequence"/>
</dbReference>
<feature type="region of interest" description="Disordered" evidence="1">
    <location>
        <begin position="85"/>
        <end position="117"/>
    </location>
</feature>
<name>A0A4Z2H2G9_9TELE</name>
<feature type="compositionally biased region" description="Basic and acidic residues" evidence="1">
    <location>
        <begin position="42"/>
        <end position="51"/>
    </location>
</feature>
<protein>
    <submittedName>
        <fullName evidence="2">Uncharacterized protein</fullName>
    </submittedName>
</protein>
<dbReference type="EMBL" id="SRLO01000343">
    <property type="protein sequence ID" value="TNN59969.1"/>
    <property type="molecule type" value="Genomic_DNA"/>
</dbReference>
<feature type="region of interest" description="Disordered" evidence="1">
    <location>
        <begin position="39"/>
        <end position="61"/>
    </location>
</feature>
<evidence type="ECO:0000313" key="3">
    <source>
        <dbReference type="Proteomes" id="UP000314294"/>
    </source>
</evidence>
<dbReference type="AlphaFoldDB" id="A0A4Z2H2G9"/>
<proteinExistence type="predicted"/>
<organism evidence="2 3">
    <name type="scientific">Liparis tanakae</name>
    <name type="common">Tanaka's snailfish</name>
    <dbReference type="NCBI Taxonomy" id="230148"/>
    <lineage>
        <taxon>Eukaryota</taxon>
        <taxon>Metazoa</taxon>
        <taxon>Chordata</taxon>
        <taxon>Craniata</taxon>
        <taxon>Vertebrata</taxon>
        <taxon>Euteleostomi</taxon>
        <taxon>Actinopterygii</taxon>
        <taxon>Neopterygii</taxon>
        <taxon>Teleostei</taxon>
        <taxon>Neoteleostei</taxon>
        <taxon>Acanthomorphata</taxon>
        <taxon>Eupercaria</taxon>
        <taxon>Perciformes</taxon>
        <taxon>Cottioidei</taxon>
        <taxon>Cottales</taxon>
        <taxon>Liparidae</taxon>
        <taxon>Liparis</taxon>
    </lineage>
</organism>